<organism evidence="2 3">
    <name type="scientific">Glutamicibacter ardleyensis</name>
    <dbReference type="NCBI Taxonomy" id="225894"/>
    <lineage>
        <taxon>Bacteria</taxon>
        <taxon>Bacillati</taxon>
        <taxon>Actinomycetota</taxon>
        <taxon>Actinomycetes</taxon>
        <taxon>Micrococcales</taxon>
        <taxon>Micrococcaceae</taxon>
        <taxon>Glutamicibacter</taxon>
    </lineage>
</organism>
<keyword evidence="3" id="KW-1185">Reference proteome</keyword>
<dbReference type="RefSeq" id="WP_188687098.1">
    <property type="nucleotide sequence ID" value="NZ_BMKX01000010.1"/>
</dbReference>
<protein>
    <recommendedName>
        <fullName evidence="4">Lipoprotein</fullName>
    </recommendedName>
</protein>
<evidence type="ECO:0000313" key="2">
    <source>
        <dbReference type="EMBL" id="GGJ70801.1"/>
    </source>
</evidence>
<evidence type="ECO:0000313" key="3">
    <source>
        <dbReference type="Proteomes" id="UP000606115"/>
    </source>
</evidence>
<reference evidence="3" key="1">
    <citation type="journal article" date="2019" name="Int. J. Syst. Evol. Microbiol.">
        <title>The Global Catalogue of Microorganisms (GCM) 10K type strain sequencing project: providing services to taxonomists for standard genome sequencing and annotation.</title>
        <authorList>
            <consortium name="The Broad Institute Genomics Platform"/>
            <consortium name="The Broad Institute Genome Sequencing Center for Infectious Disease"/>
            <person name="Wu L."/>
            <person name="Ma J."/>
        </authorList>
    </citation>
    <scope>NUCLEOTIDE SEQUENCE [LARGE SCALE GENOMIC DNA]</scope>
    <source>
        <strain evidence="3">CGMCC 1.3685</strain>
    </source>
</reference>
<comment type="caution">
    <text evidence="2">The sequence shown here is derived from an EMBL/GenBank/DDBJ whole genome shotgun (WGS) entry which is preliminary data.</text>
</comment>
<feature type="signal peptide" evidence="1">
    <location>
        <begin position="1"/>
        <end position="25"/>
    </location>
</feature>
<gene>
    <name evidence="2" type="ORF">GCM10007173_32040</name>
</gene>
<evidence type="ECO:0000256" key="1">
    <source>
        <dbReference type="SAM" id="SignalP"/>
    </source>
</evidence>
<proteinExistence type="predicted"/>
<accession>A0ABQ2DVW1</accession>
<sequence length="421" mass="47181">MKTLREITLAALAALLLAGCTVPVAESVPPTIGPLGLEQVPWEGGPEYWKQFAKADAAGWDEPEFFPIVAWYNGVSNQEEIDFDKELGINTYIGMPATFESSWLNDNDMYWIGGAINDTFNEKTPSWVGYILDDEVDGRFEPEAGRKHLSEISSEVPDGLFKYANYTYMVLENDLKASDSEQYVNDFTDVVSVDKYWYTIPHCSAEPYRDVSLVPIKQESCRSASSYGQTMDALRQRDTVDGKLQPLWQFVENMGGSDKESTFSEYITPNQLRGAVMNSVIHEARGIVYFNQALSGPCQGGNVFRMAQVHVGYCGEEQVDAARIVNNQIHQLASVLNTQSLAFELNPEVDTMLKVHDGYAYVFAMTAPEKSSGDSEMKLPEGISGTTVEVLFEDRKIPVNNGTFRDSFQHEYTYHVYKVKL</sequence>
<dbReference type="PROSITE" id="PS51257">
    <property type="entry name" value="PROKAR_LIPOPROTEIN"/>
    <property type="match status" value="1"/>
</dbReference>
<evidence type="ECO:0008006" key="4">
    <source>
        <dbReference type="Google" id="ProtNLM"/>
    </source>
</evidence>
<feature type="chain" id="PRO_5045870858" description="Lipoprotein" evidence="1">
    <location>
        <begin position="26"/>
        <end position="421"/>
    </location>
</feature>
<keyword evidence="1" id="KW-0732">Signal</keyword>
<name>A0ABQ2DVW1_9MICC</name>
<dbReference type="EMBL" id="BMKX01000010">
    <property type="protein sequence ID" value="GGJ70801.1"/>
    <property type="molecule type" value="Genomic_DNA"/>
</dbReference>
<dbReference type="GeneID" id="303305537"/>
<dbReference type="Proteomes" id="UP000606115">
    <property type="component" value="Unassembled WGS sequence"/>
</dbReference>